<evidence type="ECO:0000313" key="3">
    <source>
        <dbReference type="Proteomes" id="UP000239899"/>
    </source>
</evidence>
<dbReference type="AlphaFoldDB" id="A0A2P6TEF0"/>
<dbReference type="EMBL" id="LHPG02000020">
    <property type="protein sequence ID" value="PRW21020.1"/>
    <property type="molecule type" value="Genomic_DNA"/>
</dbReference>
<proteinExistence type="predicted"/>
<organism evidence="2 3">
    <name type="scientific">Chlorella sorokiniana</name>
    <name type="common">Freshwater green alga</name>
    <dbReference type="NCBI Taxonomy" id="3076"/>
    <lineage>
        <taxon>Eukaryota</taxon>
        <taxon>Viridiplantae</taxon>
        <taxon>Chlorophyta</taxon>
        <taxon>core chlorophytes</taxon>
        <taxon>Trebouxiophyceae</taxon>
        <taxon>Chlorellales</taxon>
        <taxon>Chlorellaceae</taxon>
        <taxon>Chlorella clade</taxon>
        <taxon>Chlorella</taxon>
    </lineage>
</organism>
<comment type="caution">
    <text evidence="2">The sequence shown here is derived from an EMBL/GenBank/DDBJ whole genome shotgun (WGS) entry which is preliminary data.</text>
</comment>
<keyword evidence="3" id="KW-1185">Reference proteome</keyword>
<evidence type="ECO:0000313" key="2">
    <source>
        <dbReference type="EMBL" id="PRW21020.1"/>
    </source>
</evidence>
<evidence type="ECO:0000256" key="1">
    <source>
        <dbReference type="SAM" id="MobiDB-lite"/>
    </source>
</evidence>
<sequence>MSSRCGWMGMQPARRPKATKRPSAVDAADLPAKEDLTAFFSGEEQGGGSQVPGRALVPAEALIGMPQLQPMLEGRPHSSYAVHASNPNASCQPVLYMNKSGKVKSFPEENGDFRTLAGDYMNANMIMSFLMGDDCGSMWDSLSSVGGLQGTATTTKPGRHMGLLGGVLHMLEAGNTFRRWLYYHEERWGKIMFTRPVADTLGPPGFSRHASKEENKLAVRKALWAWAFGPEEQLPTEAAMAAMGGPVAQWWPGLEVPVAEHGKGATVRLLVESGHLAKGSTVVALVEADAVKDAVAAASAPQFVRDGLRMALSFPPGGIRGTGDIDLGASPFDFAINPIRLGPYPTGLFPSGVPANELVRLV</sequence>
<gene>
    <name evidence="2" type="ORF">C2E21_8535</name>
</gene>
<feature type="region of interest" description="Disordered" evidence="1">
    <location>
        <begin position="1"/>
        <end position="26"/>
    </location>
</feature>
<reference evidence="2 3" key="1">
    <citation type="journal article" date="2018" name="Plant J.">
        <title>Genome sequences of Chlorella sorokiniana UTEX 1602 and Micractinium conductrix SAG 241.80: implications to maltose excretion by a green alga.</title>
        <authorList>
            <person name="Arriola M.B."/>
            <person name="Velmurugan N."/>
            <person name="Zhang Y."/>
            <person name="Plunkett M.H."/>
            <person name="Hondzo H."/>
            <person name="Barney B.M."/>
        </authorList>
    </citation>
    <scope>NUCLEOTIDE SEQUENCE [LARGE SCALE GENOMIC DNA]</scope>
    <source>
        <strain evidence="3">UTEX 1602</strain>
    </source>
</reference>
<accession>A0A2P6TEF0</accession>
<dbReference type="Proteomes" id="UP000239899">
    <property type="component" value="Unassembled WGS sequence"/>
</dbReference>
<name>A0A2P6TEF0_CHLSO</name>
<protein>
    <submittedName>
        <fullName evidence="2">Uncharacterized protein</fullName>
    </submittedName>
</protein>